<dbReference type="EMBL" id="JAHQIW010001224">
    <property type="protein sequence ID" value="KAJ1351780.1"/>
    <property type="molecule type" value="Genomic_DNA"/>
</dbReference>
<comment type="caution">
    <text evidence="1">The sequence shown here is derived from an EMBL/GenBank/DDBJ whole genome shotgun (WGS) entry which is preliminary data.</text>
</comment>
<keyword evidence="2" id="KW-1185">Reference proteome</keyword>
<evidence type="ECO:0000313" key="2">
    <source>
        <dbReference type="Proteomes" id="UP001196413"/>
    </source>
</evidence>
<protein>
    <submittedName>
        <fullName evidence="1">Uncharacterized protein</fullName>
    </submittedName>
</protein>
<organism evidence="1 2">
    <name type="scientific">Parelaphostrongylus tenuis</name>
    <name type="common">Meningeal worm</name>
    <dbReference type="NCBI Taxonomy" id="148309"/>
    <lineage>
        <taxon>Eukaryota</taxon>
        <taxon>Metazoa</taxon>
        <taxon>Ecdysozoa</taxon>
        <taxon>Nematoda</taxon>
        <taxon>Chromadorea</taxon>
        <taxon>Rhabditida</taxon>
        <taxon>Rhabditina</taxon>
        <taxon>Rhabditomorpha</taxon>
        <taxon>Strongyloidea</taxon>
        <taxon>Metastrongylidae</taxon>
        <taxon>Parelaphostrongylus</taxon>
    </lineage>
</organism>
<dbReference type="AlphaFoldDB" id="A0AAD5M423"/>
<name>A0AAD5M423_PARTN</name>
<evidence type="ECO:0000313" key="1">
    <source>
        <dbReference type="EMBL" id="KAJ1351780.1"/>
    </source>
</evidence>
<dbReference type="Proteomes" id="UP001196413">
    <property type="component" value="Unassembled WGS sequence"/>
</dbReference>
<gene>
    <name evidence="1" type="ORF">KIN20_007918</name>
</gene>
<reference evidence="1" key="1">
    <citation type="submission" date="2021-06" db="EMBL/GenBank/DDBJ databases">
        <title>Parelaphostrongylus tenuis whole genome reference sequence.</title>
        <authorList>
            <person name="Garwood T.J."/>
            <person name="Larsen P.A."/>
            <person name="Fountain-Jones N.M."/>
            <person name="Garbe J.R."/>
            <person name="Macchietto M.G."/>
            <person name="Kania S.A."/>
            <person name="Gerhold R.W."/>
            <person name="Richards J.E."/>
            <person name="Wolf T.M."/>
        </authorList>
    </citation>
    <scope>NUCLEOTIDE SEQUENCE</scope>
    <source>
        <strain evidence="1">MNPRO001-30</strain>
        <tissue evidence="1">Meninges</tissue>
    </source>
</reference>
<sequence length="100" mass="11808">MHLCVMPSEVSRHNSTCTSLYFSLFWLSVTDLMLRCEQNKELRFASNPRLPFPVTTVSFAAPLRFMFLIFSHHRSNQDWAVVKDCVRLTPHNRFYDIVVR</sequence>
<proteinExistence type="predicted"/>
<accession>A0AAD5M423</accession>